<dbReference type="Proteomes" id="UP001294444">
    <property type="component" value="Unassembled WGS sequence"/>
</dbReference>
<organism evidence="6 7">
    <name type="scientific">Melanopsichium pennsylvanicum</name>
    <dbReference type="NCBI Taxonomy" id="63383"/>
    <lineage>
        <taxon>Eukaryota</taxon>
        <taxon>Fungi</taxon>
        <taxon>Dikarya</taxon>
        <taxon>Basidiomycota</taxon>
        <taxon>Ustilaginomycotina</taxon>
        <taxon>Ustilaginomycetes</taxon>
        <taxon>Ustilaginales</taxon>
        <taxon>Ustilaginaceae</taxon>
        <taxon>Melanopsichium</taxon>
    </lineage>
</organism>
<feature type="compositionally biased region" description="Low complexity" evidence="5">
    <location>
        <begin position="81"/>
        <end position="92"/>
    </location>
</feature>
<feature type="repeat" description="WD" evidence="4">
    <location>
        <begin position="33"/>
        <end position="69"/>
    </location>
</feature>
<evidence type="ECO:0000256" key="1">
    <source>
        <dbReference type="ARBA" id="ARBA00022490"/>
    </source>
</evidence>
<dbReference type="AlphaFoldDB" id="A0AAJ4XT75"/>
<feature type="repeat" description="WD" evidence="4">
    <location>
        <begin position="375"/>
        <end position="397"/>
    </location>
</feature>
<feature type="region of interest" description="Disordered" evidence="5">
    <location>
        <begin position="450"/>
        <end position="480"/>
    </location>
</feature>
<name>A0AAJ4XT75_9BASI</name>
<sequence length="480" mass="52805">MTATTDTIITATTNNETLQYQQSTSRFRLTHVLQAHSSDVRSVATTFDSLSGREALLSGSRDQTATLWSRHYPTSDDSHDASSSSSSSSSSWSTFDKGATFHIERFCNAVSFIQPAPFFGLSRAQVLLGSLDSQIRCFDPLRPDKPLQVLSDHWDNISVLKPYNGIKLNDNEHSVPPVLISASWDKTARVWIWDATRAGGIWICKFVLGGHQQAVWGVQIVQRPCLTILECGKEQEKEKELGGSSTNSGKGRYLTSSADLFIRLFHGDQLYAVYAGHTDVVRSLELLPILPCQVKHDDDDKGICEQATGIPALYPNEQLFASTSNDGTVRIWSLDPRRSPTQGNGGDSLRVLQAYTSLVYDLAAYVDHATQKPRLVSSGEDGTFRVWNWVTAELIQTVAVPVISVWSIAVLPQSQDVVIGCSDSLVRVYTTCVPSTPTTITAVDSNFTGSELSESEEAVQEAKAQEIQQQQQQQPELDSN</sequence>
<keyword evidence="1" id="KW-0963">Cytoplasm</keyword>
<evidence type="ECO:0000313" key="6">
    <source>
        <dbReference type="EMBL" id="SNX87486.1"/>
    </source>
</evidence>
<dbReference type="InterPro" id="IPR001680">
    <property type="entry name" value="WD40_rpt"/>
</dbReference>
<dbReference type="GO" id="GO:0010992">
    <property type="term" value="P:ubiquitin recycling"/>
    <property type="evidence" value="ECO:0007669"/>
    <property type="project" value="TreeGrafter"/>
</dbReference>
<proteinExistence type="predicted"/>
<accession>A0AAJ4XT75</accession>
<dbReference type="PANTHER" id="PTHR19849">
    <property type="entry name" value="PHOSPHOLIPASE A-2-ACTIVATING PROTEIN"/>
    <property type="match status" value="1"/>
</dbReference>
<keyword evidence="3" id="KW-0677">Repeat</keyword>
<protein>
    <submittedName>
        <fullName evidence="6">Related to DOA1 - involved in ubiquitin-dependent proteolysis</fullName>
    </submittedName>
</protein>
<dbReference type="GO" id="GO:0043130">
    <property type="term" value="F:ubiquitin binding"/>
    <property type="evidence" value="ECO:0007669"/>
    <property type="project" value="TreeGrafter"/>
</dbReference>
<dbReference type="PANTHER" id="PTHR19849:SF0">
    <property type="entry name" value="PHOSPHOLIPASE A-2-ACTIVATING PROTEIN"/>
    <property type="match status" value="1"/>
</dbReference>
<dbReference type="InterPro" id="IPR036322">
    <property type="entry name" value="WD40_repeat_dom_sf"/>
</dbReference>
<keyword evidence="7" id="KW-1185">Reference proteome</keyword>
<evidence type="ECO:0000256" key="3">
    <source>
        <dbReference type="ARBA" id="ARBA00022737"/>
    </source>
</evidence>
<dbReference type="PRINTS" id="PR00320">
    <property type="entry name" value="GPROTEINBRPT"/>
</dbReference>
<feature type="compositionally biased region" description="Low complexity" evidence="5">
    <location>
        <begin position="461"/>
        <end position="480"/>
    </location>
</feature>
<dbReference type="InterPro" id="IPR020472">
    <property type="entry name" value="WD40_PAC1"/>
</dbReference>
<dbReference type="SUPFAM" id="SSF50978">
    <property type="entry name" value="WD40 repeat-like"/>
    <property type="match status" value="1"/>
</dbReference>
<dbReference type="GO" id="GO:0043161">
    <property type="term" value="P:proteasome-mediated ubiquitin-dependent protein catabolic process"/>
    <property type="evidence" value="ECO:0007669"/>
    <property type="project" value="TreeGrafter"/>
</dbReference>
<dbReference type="Gene3D" id="2.130.10.10">
    <property type="entry name" value="YVTN repeat-like/Quinoprotein amine dehydrogenase"/>
    <property type="match status" value="1"/>
</dbReference>
<dbReference type="GO" id="GO:0005634">
    <property type="term" value="C:nucleus"/>
    <property type="evidence" value="ECO:0007669"/>
    <property type="project" value="TreeGrafter"/>
</dbReference>
<evidence type="ECO:0000256" key="4">
    <source>
        <dbReference type="PROSITE-ProRule" id="PRU00221"/>
    </source>
</evidence>
<dbReference type="PROSITE" id="PS50082">
    <property type="entry name" value="WD_REPEATS_2"/>
    <property type="match status" value="3"/>
</dbReference>
<keyword evidence="2 4" id="KW-0853">WD repeat</keyword>
<dbReference type="SMART" id="SM00320">
    <property type="entry name" value="WD40"/>
    <property type="match status" value="6"/>
</dbReference>
<dbReference type="Pfam" id="PF00400">
    <property type="entry name" value="WD40"/>
    <property type="match status" value="4"/>
</dbReference>
<evidence type="ECO:0000313" key="7">
    <source>
        <dbReference type="Proteomes" id="UP001294444"/>
    </source>
</evidence>
<comment type="caution">
    <text evidence="6">The sequence shown here is derived from an EMBL/GenBank/DDBJ whole genome shotgun (WGS) entry which is preliminary data.</text>
</comment>
<reference evidence="6" key="1">
    <citation type="submission" date="2023-10" db="EMBL/GenBank/DDBJ databases">
        <authorList>
            <person name="Guldener U."/>
        </authorList>
    </citation>
    <scope>NUCLEOTIDE SEQUENCE</scope>
    <source>
        <strain evidence="6">Mp4</strain>
    </source>
</reference>
<dbReference type="GO" id="GO:0005737">
    <property type="term" value="C:cytoplasm"/>
    <property type="evidence" value="ECO:0007669"/>
    <property type="project" value="TreeGrafter"/>
</dbReference>
<evidence type="ECO:0000256" key="5">
    <source>
        <dbReference type="SAM" id="MobiDB-lite"/>
    </source>
</evidence>
<evidence type="ECO:0000256" key="2">
    <source>
        <dbReference type="ARBA" id="ARBA00022574"/>
    </source>
</evidence>
<gene>
    <name evidence="6" type="ORF">MEPE_06196</name>
</gene>
<feature type="region of interest" description="Disordered" evidence="5">
    <location>
        <begin position="73"/>
        <end position="92"/>
    </location>
</feature>
<dbReference type="InterPro" id="IPR015943">
    <property type="entry name" value="WD40/YVTN_repeat-like_dom_sf"/>
</dbReference>
<feature type="repeat" description="WD" evidence="4">
    <location>
        <begin position="315"/>
        <end position="342"/>
    </location>
</feature>
<dbReference type="EMBL" id="OAPG01000019">
    <property type="protein sequence ID" value="SNX87486.1"/>
    <property type="molecule type" value="Genomic_DNA"/>
</dbReference>